<evidence type="ECO:0000313" key="2">
    <source>
        <dbReference type="EMBL" id="CAA9486241.1"/>
    </source>
</evidence>
<accession>A0A6J4S6Y4</accession>
<dbReference type="AlphaFoldDB" id="A0A6J4S6Y4"/>
<evidence type="ECO:0000256" key="1">
    <source>
        <dbReference type="SAM" id="MobiDB-lite"/>
    </source>
</evidence>
<feature type="compositionally biased region" description="Basic and acidic residues" evidence="1">
    <location>
        <begin position="38"/>
        <end position="50"/>
    </location>
</feature>
<sequence length="79" mass="8679">DRQCFGRAATLVHRAHRAAGGGKARPRRRRQGRVQRSQVERLRYQDDAPRHSPAPHGEAPPRRSGRAAGDLPRGAGLAL</sequence>
<organism evidence="2">
    <name type="scientific">uncultured Sphingomonadaceae bacterium</name>
    <dbReference type="NCBI Taxonomy" id="169976"/>
    <lineage>
        <taxon>Bacteria</taxon>
        <taxon>Pseudomonadati</taxon>
        <taxon>Pseudomonadota</taxon>
        <taxon>Alphaproteobacteria</taxon>
        <taxon>Sphingomonadales</taxon>
        <taxon>Sphingomonadaceae</taxon>
        <taxon>environmental samples</taxon>
    </lineage>
</organism>
<feature type="region of interest" description="Disordered" evidence="1">
    <location>
        <begin position="1"/>
        <end position="79"/>
    </location>
</feature>
<gene>
    <name evidence="2" type="ORF">AVDCRST_MAG39-476</name>
</gene>
<name>A0A6J4S6Y4_9SPHN</name>
<proteinExistence type="predicted"/>
<feature type="compositionally biased region" description="Basic residues" evidence="1">
    <location>
        <begin position="24"/>
        <end position="33"/>
    </location>
</feature>
<feature type="non-terminal residue" evidence="2">
    <location>
        <position position="79"/>
    </location>
</feature>
<dbReference type="EMBL" id="CADCVW010000021">
    <property type="protein sequence ID" value="CAA9486241.1"/>
    <property type="molecule type" value="Genomic_DNA"/>
</dbReference>
<feature type="non-terminal residue" evidence="2">
    <location>
        <position position="1"/>
    </location>
</feature>
<reference evidence="2" key="1">
    <citation type="submission" date="2020-02" db="EMBL/GenBank/DDBJ databases">
        <authorList>
            <person name="Meier V. D."/>
        </authorList>
    </citation>
    <scope>NUCLEOTIDE SEQUENCE</scope>
    <source>
        <strain evidence="2">AVDCRST_MAG39</strain>
    </source>
</reference>
<protein>
    <submittedName>
        <fullName evidence="2">Phage protein</fullName>
    </submittedName>
</protein>